<accession>A0A1A9Z505</accession>
<feature type="domain" description="Glucose-methanol-choline oxidoreductase N-terminal" evidence="7">
    <location>
        <begin position="304"/>
        <end position="318"/>
    </location>
</feature>
<keyword evidence="9" id="KW-1185">Reference proteome</keyword>
<evidence type="ECO:0000259" key="6">
    <source>
        <dbReference type="PROSITE" id="PS00623"/>
    </source>
</evidence>
<dbReference type="PIRSF" id="PIRSF000137">
    <property type="entry name" value="Alcohol_oxidase"/>
    <property type="match status" value="1"/>
</dbReference>
<sequence length="560" mass="62849">MFRMLLKIIVMLLAQNFIVAKSLEDLASILSSNRLIDTNVYQGKYDYIVVGAGSAGCVVANRLSEMNSSTVLLLEAGDFETLITEVPLLAPITLKTSYNWAYKTEPSPHSCLGLRDGVCYWHKGRGVGGSSLINFLLYSRGHYQDFDLWSKLGNKGWSYNEVLPYFRKSEHFEIEKWKNSRYHGYTGPLNVSYATYKSRILNAFFKSGLEMGYNVIDVNAGQLSGFGKPQATLRNGKRCSTSKAFVQPIINRKNFHLSVRSRVTKIILRNSLKHNKLIALGVEFVKNNKRFMIKVNQEVILSAGSVASPQLLLLSGIGPAENLRECGVPILKELQVGYNLQDHVVLPGLVFTTNETTVNGRSLLNPRNIWQYLETGTGVYTIPGGVDGLAFNAFDMQPVLLRPKSRGRVSLRSRNPFAWPKMEGNLLQHPDDITTLVEGVEMILQLAQTSAMLKIDTKFNRRPFWRCGHLEFASWKYWHCCLRLYASTLQHQVGTCKMGPSNDSEAVVDSQLMVYGVRNLRVVDASIMPTIPAGHPNAIVIMIAEKASDMIKERLRMNNN</sequence>
<dbReference type="STRING" id="7398.A0A1A9Z505"/>
<dbReference type="InterPro" id="IPR036188">
    <property type="entry name" value="FAD/NAD-bd_sf"/>
</dbReference>
<keyword evidence="5" id="KW-0732">Signal</keyword>
<dbReference type="InterPro" id="IPR000172">
    <property type="entry name" value="GMC_OxRdtase_N"/>
</dbReference>
<dbReference type="PROSITE" id="PS00624">
    <property type="entry name" value="GMC_OXRED_2"/>
    <property type="match status" value="1"/>
</dbReference>
<comment type="similarity">
    <text evidence="1 4">Belongs to the GMC oxidoreductase family.</text>
</comment>
<dbReference type="Pfam" id="PF05199">
    <property type="entry name" value="GMC_oxred_C"/>
    <property type="match status" value="1"/>
</dbReference>
<evidence type="ECO:0000313" key="9">
    <source>
        <dbReference type="Proteomes" id="UP000092445"/>
    </source>
</evidence>
<evidence type="ECO:0000313" key="8">
    <source>
        <dbReference type="EnsemblMetazoa" id="GPAI004101-PA"/>
    </source>
</evidence>
<feature type="signal peptide" evidence="5">
    <location>
        <begin position="1"/>
        <end position="20"/>
    </location>
</feature>
<evidence type="ECO:0000256" key="1">
    <source>
        <dbReference type="ARBA" id="ARBA00010790"/>
    </source>
</evidence>
<proteinExistence type="inferred from homology"/>
<dbReference type="Gene3D" id="3.30.560.10">
    <property type="entry name" value="Glucose Oxidase, domain 3"/>
    <property type="match status" value="2"/>
</dbReference>
<feature type="active site" description="Proton donor" evidence="2">
    <location>
        <position position="491"/>
    </location>
</feature>
<name>A0A1A9Z505_GLOPL</name>
<dbReference type="AlphaFoldDB" id="A0A1A9Z505"/>
<feature type="domain" description="Glucose-methanol-choline oxidoreductase N-terminal" evidence="6">
    <location>
        <begin position="124"/>
        <end position="147"/>
    </location>
</feature>
<evidence type="ECO:0000256" key="2">
    <source>
        <dbReference type="PIRSR" id="PIRSR000137-1"/>
    </source>
</evidence>
<dbReference type="PANTHER" id="PTHR11552:SF216">
    <property type="entry name" value="GLUCOSE-METHANOL-CHOLINE OXIDOREDUCTASE N-TERMINAL DOMAIN-CONTAINING PROTEIN"/>
    <property type="match status" value="1"/>
</dbReference>
<dbReference type="Gene3D" id="3.50.50.60">
    <property type="entry name" value="FAD/NAD(P)-binding domain"/>
    <property type="match status" value="2"/>
</dbReference>
<evidence type="ECO:0000259" key="7">
    <source>
        <dbReference type="PROSITE" id="PS00624"/>
    </source>
</evidence>
<keyword evidence="4" id="KW-0285">Flavoprotein</keyword>
<dbReference type="EnsemblMetazoa" id="GPAI004101-RA">
    <property type="protein sequence ID" value="GPAI004101-PA"/>
    <property type="gene ID" value="GPAI004101"/>
</dbReference>
<comment type="cofactor">
    <cofactor evidence="3">
        <name>FAD</name>
        <dbReference type="ChEBI" id="CHEBI:57692"/>
    </cofactor>
</comment>
<dbReference type="GO" id="GO:0016614">
    <property type="term" value="F:oxidoreductase activity, acting on CH-OH group of donors"/>
    <property type="evidence" value="ECO:0007669"/>
    <property type="project" value="InterPro"/>
</dbReference>
<feature type="active site" description="Proton acceptor" evidence="2">
    <location>
        <position position="535"/>
    </location>
</feature>
<evidence type="ECO:0000256" key="5">
    <source>
        <dbReference type="SAM" id="SignalP"/>
    </source>
</evidence>
<dbReference type="VEuPathDB" id="VectorBase:GPAI004101"/>
<dbReference type="InterPro" id="IPR007867">
    <property type="entry name" value="GMC_OxRtase_C"/>
</dbReference>
<dbReference type="Proteomes" id="UP000092445">
    <property type="component" value="Unassembled WGS sequence"/>
</dbReference>
<feature type="binding site" evidence="3">
    <location>
        <position position="263"/>
    </location>
    <ligand>
        <name>FAD</name>
        <dbReference type="ChEBI" id="CHEBI:57692"/>
    </ligand>
</feature>
<reference evidence="9" key="1">
    <citation type="submission" date="2014-03" db="EMBL/GenBank/DDBJ databases">
        <authorList>
            <person name="Aksoy S."/>
            <person name="Warren W."/>
            <person name="Wilson R.K."/>
        </authorList>
    </citation>
    <scope>NUCLEOTIDE SEQUENCE [LARGE SCALE GENOMIC DNA]</scope>
    <source>
        <strain evidence="9">IAEA</strain>
    </source>
</reference>
<keyword evidence="3 4" id="KW-0274">FAD</keyword>
<organism evidence="8 9">
    <name type="scientific">Glossina pallidipes</name>
    <name type="common">Tsetse fly</name>
    <dbReference type="NCBI Taxonomy" id="7398"/>
    <lineage>
        <taxon>Eukaryota</taxon>
        <taxon>Metazoa</taxon>
        <taxon>Ecdysozoa</taxon>
        <taxon>Arthropoda</taxon>
        <taxon>Hexapoda</taxon>
        <taxon>Insecta</taxon>
        <taxon>Pterygota</taxon>
        <taxon>Neoptera</taxon>
        <taxon>Endopterygota</taxon>
        <taxon>Diptera</taxon>
        <taxon>Brachycera</taxon>
        <taxon>Muscomorpha</taxon>
        <taxon>Hippoboscoidea</taxon>
        <taxon>Glossinidae</taxon>
        <taxon>Glossina</taxon>
    </lineage>
</organism>
<protein>
    <recommendedName>
        <fullName evidence="6 7">Glucose-methanol-choline oxidoreductase N-terminal domain-containing protein</fullName>
    </recommendedName>
</protein>
<dbReference type="InterPro" id="IPR012132">
    <property type="entry name" value="GMC_OxRdtase"/>
</dbReference>
<dbReference type="SUPFAM" id="SSF51905">
    <property type="entry name" value="FAD/NAD(P)-binding domain"/>
    <property type="match status" value="1"/>
</dbReference>
<reference evidence="8" key="2">
    <citation type="submission" date="2020-05" db="UniProtKB">
        <authorList>
            <consortium name="EnsemblMetazoa"/>
        </authorList>
    </citation>
    <scope>IDENTIFICATION</scope>
    <source>
        <strain evidence="8">IAEA</strain>
    </source>
</reference>
<dbReference type="PROSITE" id="PS00623">
    <property type="entry name" value="GMC_OXRED_1"/>
    <property type="match status" value="1"/>
</dbReference>
<feature type="chain" id="PRO_5008402575" description="Glucose-methanol-choline oxidoreductase N-terminal domain-containing protein" evidence="5">
    <location>
        <begin position="21"/>
        <end position="560"/>
    </location>
</feature>
<dbReference type="Pfam" id="PF00732">
    <property type="entry name" value="GMC_oxred_N"/>
    <property type="match status" value="1"/>
</dbReference>
<dbReference type="PANTHER" id="PTHR11552">
    <property type="entry name" value="GLUCOSE-METHANOL-CHOLINE GMC OXIDOREDUCTASE"/>
    <property type="match status" value="1"/>
</dbReference>
<dbReference type="GO" id="GO:0050660">
    <property type="term" value="F:flavin adenine dinucleotide binding"/>
    <property type="evidence" value="ECO:0007669"/>
    <property type="project" value="InterPro"/>
</dbReference>
<evidence type="ECO:0000256" key="3">
    <source>
        <dbReference type="PIRSR" id="PIRSR000137-2"/>
    </source>
</evidence>
<evidence type="ECO:0000256" key="4">
    <source>
        <dbReference type="RuleBase" id="RU003968"/>
    </source>
</evidence>
<dbReference type="SUPFAM" id="SSF54373">
    <property type="entry name" value="FAD-linked reductases, C-terminal domain"/>
    <property type="match status" value="1"/>
</dbReference>